<evidence type="ECO:0000313" key="1">
    <source>
        <dbReference type="EMBL" id="MDP9888674.1"/>
    </source>
</evidence>
<dbReference type="RefSeq" id="WP_307307967.1">
    <property type="nucleotide sequence ID" value="NZ_JAUSRE010000010.1"/>
</dbReference>
<dbReference type="EMBL" id="JAUSRE010000010">
    <property type="protein sequence ID" value="MDP9888674.1"/>
    <property type="molecule type" value="Genomic_DNA"/>
</dbReference>
<reference evidence="1 2" key="1">
    <citation type="submission" date="2023-07" db="EMBL/GenBank/DDBJ databases">
        <title>Sorghum-associated microbial communities from plants grown in Nebraska, USA.</title>
        <authorList>
            <person name="Schachtman D."/>
        </authorList>
    </citation>
    <scope>NUCLEOTIDE SEQUENCE [LARGE SCALE GENOMIC DNA]</scope>
    <source>
        <strain evidence="1 2">CC222</strain>
    </source>
</reference>
<sequence>MPDGLAPFQQGDAAVVFEDNGYHFVPGDGGVGADFPAGRGCNGHGFFSWWWSGSWSSVKTAMDEVMRSFPNPPGFL</sequence>
<gene>
    <name evidence="1" type="ORF">J2X98_002267</name>
</gene>
<protein>
    <submittedName>
        <fullName evidence="1">Uncharacterized protein</fullName>
    </submittedName>
</protein>
<name>A0ABT9RWJ7_9MICC</name>
<dbReference type="Proteomes" id="UP001226577">
    <property type="component" value="Unassembled WGS sequence"/>
</dbReference>
<comment type="caution">
    <text evidence="1">The sequence shown here is derived from an EMBL/GenBank/DDBJ whole genome shotgun (WGS) entry which is preliminary data.</text>
</comment>
<accession>A0ABT9RWJ7</accession>
<keyword evidence="2" id="KW-1185">Reference proteome</keyword>
<organism evidence="1 2">
    <name type="scientific">Pseudarthrobacter enclensis</name>
    <dbReference type="NCBI Taxonomy" id="993070"/>
    <lineage>
        <taxon>Bacteria</taxon>
        <taxon>Bacillati</taxon>
        <taxon>Actinomycetota</taxon>
        <taxon>Actinomycetes</taxon>
        <taxon>Micrococcales</taxon>
        <taxon>Micrococcaceae</taxon>
        <taxon>Pseudarthrobacter</taxon>
    </lineage>
</organism>
<proteinExistence type="predicted"/>
<evidence type="ECO:0000313" key="2">
    <source>
        <dbReference type="Proteomes" id="UP001226577"/>
    </source>
</evidence>